<dbReference type="Pfam" id="PF09180">
    <property type="entry name" value="ProRS-C_1"/>
    <property type="match status" value="1"/>
</dbReference>
<dbReference type="Gene3D" id="3.30.110.30">
    <property type="entry name" value="C-terminal domain of ProRS"/>
    <property type="match status" value="1"/>
</dbReference>
<keyword evidence="6 9" id="KW-0030">Aminoacyl-tRNA synthetase</keyword>
<dbReference type="AlphaFoldDB" id="A0A6J4LQK3"/>
<evidence type="ECO:0000256" key="4">
    <source>
        <dbReference type="ARBA" id="ARBA00022840"/>
    </source>
</evidence>
<comment type="catalytic activity">
    <reaction evidence="7 9">
        <text>tRNA(Pro) + L-proline + ATP = L-prolyl-tRNA(Pro) + AMP + diphosphate</text>
        <dbReference type="Rhea" id="RHEA:14305"/>
        <dbReference type="Rhea" id="RHEA-COMP:9700"/>
        <dbReference type="Rhea" id="RHEA-COMP:9702"/>
        <dbReference type="ChEBI" id="CHEBI:30616"/>
        <dbReference type="ChEBI" id="CHEBI:33019"/>
        <dbReference type="ChEBI" id="CHEBI:60039"/>
        <dbReference type="ChEBI" id="CHEBI:78442"/>
        <dbReference type="ChEBI" id="CHEBI:78532"/>
        <dbReference type="ChEBI" id="CHEBI:456215"/>
        <dbReference type="EC" id="6.1.1.15"/>
    </reaction>
</comment>
<dbReference type="InterPro" id="IPR016061">
    <property type="entry name" value="Pro-tRNA_ligase_II_C"/>
</dbReference>
<dbReference type="Pfam" id="PF03129">
    <property type="entry name" value="HGTP_anticodon"/>
    <property type="match status" value="1"/>
</dbReference>
<dbReference type="FunFam" id="3.30.930.10:FF:000023">
    <property type="entry name" value="Proline--tRNA ligase"/>
    <property type="match status" value="1"/>
</dbReference>
<keyword evidence="3 9" id="KW-0547">Nucleotide-binding</keyword>
<keyword evidence="2 9" id="KW-0436">Ligase</keyword>
<dbReference type="GO" id="GO:0004827">
    <property type="term" value="F:proline-tRNA ligase activity"/>
    <property type="evidence" value="ECO:0007669"/>
    <property type="project" value="UniProtKB-UniRule"/>
</dbReference>
<comment type="subcellular location">
    <subcellularLocation>
        <location evidence="9">Cytoplasm</location>
    </subcellularLocation>
</comment>
<dbReference type="EMBL" id="CADCTX010000632">
    <property type="protein sequence ID" value="CAA9335337.1"/>
    <property type="molecule type" value="Genomic_DNA"/>
</dbReference>
<dbReference type="InterPro" id="IPR033721">
    <property type="entry name" value="ProRS_core_arch_euk"/>
</dbReference>
<evidence type="ECO:0000256" key="3">
    <source>
        <dbReference type="ARBA" id="ARBA00022741"/>
    </source>
</evidence>
<dbReference type="InterPro" id="IPR004499">
    <property type="entry name" value="Pro-tRNA-ligase_IIa_arc-type"/>
</dbReference>
<comment type="function">
    <text evidence="9">Catalyzes the attachment of proline to tRNA(Pro) in a two-step reaction: proline is first activated by ATP to form Pro-AMP and then transferred to the acceptor end of tRNA(Pro).</text>
</comment>
<evidence type="ECO:0000256" key="6">
    <source>
        <dbReference type="ARBA" id="ARBA00023146"/>
    </source>
</evidence>
<evidence type="ECO:0000256" key="2">
    <source>
        <dbReference type="ARBA" id="ARBA00022598"/>
    </source>
</evidence>
<dbReference type="HAMAP" id="MF_01571">
    <property type="entry name" value="Pro_tRNA_synth_type3"/>
    <property type="match status" value="1"/>
</dbReference>
<evidence type="ECO:0000256" key="7">
    <source>
        <dbReference type="ARBA" id="ARBA00047671"/>
    </source>
</evidence>
<dbReference type="InterPro" id="IPR002314">
    <property type="entry name" value="aa-tRNA-synt_IIb"/>
</dbReference>
<sequence length="501" mass="56849">MSDDKKLTPRAEDFSAWYNEVVLRAELADYSPVRGCMVIRPYGYRLWELMRDRLDVRFKETGHQNAYFPLFIPQSFLAREAEHIEGFAKEAAVVTHTRLKATGEPGARALIPDPDSKLEEPLIIRPTSETIIYEMFSKWVQSYRDLPLLINQWANVVRWEMRTRLFLRTTEFLWQEGHTAHVSEAEAEAETLKMLGVYREFMEGHLAMPVVTGRKSESEKFAGALRTYATESMMQDNKALQAGTSHNLGQNFARQFALKFAAESGGEEFAWNTSWGVSTRMIGGLVMTHSDDQGIVMPPMVAPIQLVIVPIYRKPEERDAVLAKAAEISARLGGVRVHVDARENMTAGAKFYEWELKGVPFRMEIGPKDLAKGQVVLARRVLGEGDERKQFLPEAEVVESLPRRLEEFQRFLLDRARARREANSHRGVADYARFREIIEGEGGFVYTGWCGSAACEAQVKEDTNATIRVLPDEEFRSPERPADCVRCGAPAVTEAMWAKSY</sequence>
<dbReference type="CDD" id="cd00778">
    <property type="entry name" value="ProRS_core_arch_euk"/>
    <property type="match status" value="1"/>
</dbReference>
<evidence type="ECO:0000256" key="1">
    <source>
        <dbReference type="ARBA" id="ARBA00022490"/>
    </source>
</evidence>
<accession>A0A6J4LQK3</accession>
<dbReference type="Pfam" id="PF00587">
    <property type="entry name" value="tRNA-synt_2b"/>
    <property type="match status" value="1"/>
</dbReference>
<dbReference type="Gene3D" id="3.40.50.800">
    <property type="entry name" value="Anticodon-binding domain"/>
    <property type="match status" value="1"/>
</dbReference>
<dbReference type="InterPro" id="IPR006195">
    <property type="entry name" value="aa-tRNA-synth_II"/>
</dbReference>
<dbReference type="InterPro" id="IPR045864">
    <property type="entry name" value="aa-tRNA-synth_II/BPL/LPL"/>
</dbReference>
<dbReference type="Gene3D" id="3.30.930.10">
    <property type="entry name" value="Bira Bifunctional Protein, Domain 2"/>
    <property type="match status" value="1"/>
</dbReference>
<dbReference type="GO" id="GO:0006433">
    <property type="term" value="P:prolyl-tRNA aminoacylation"/>
    <property type="evidence" value="ECO:0007669"/>
    <property type="project" value="UniProtKB-UniRule"/>
</dbReference>
<reference evidence="11" key="1">
    <citation type="submission" date="2020-02" db="EMBL/GenBank/DDBJ databases">
        <authorList>
            <person name="Meier V. D."/>
        </authorList>
    </citation>
    <scope>NUCLEOTIDE SEQUENCE</scope>
    <source>
        <strain evidence="11">AVDCRST_MAG40</strain>
    </source>
</reference>
<name>A0A6J4LQK3_9BACT</name>
<evidence type="ECO:0000256" key="5">
    <source>
        <dbReference type="ARBA" id="ARBA00022917"/>
    </source>
</evidence>
<dbReference type="EC" id="6.1.1.15" evidence="9"/>
<organism evidence="11">
    <name type="scientific">uncultured Gemmatimonadaceae bacterium</name>
    <dbReference type="NCBI Taxonomy" id="246130"/>
    <lineage>
        <taxon>Bacteria</taxon>
        <taxon>Pseudomonadati</taxon>
        <taxon>Gemmatimonadota</taxon>
        <taxon>Gemmatimonadia</taxon>
        <taxon>Gemmatimonadales</taxon>
        <taxon>Gemmatimonadaceae</taxon>
        <taxon>environmental samples</taxon>
    </lineage>
</organism>
<dbReference type="PANTHER" id="PTHR43382">
    <property type="entry name" value="PROLYL-TRNA SYNTHETASE"/>
    <property type="match status" value="1"/>
</dbReference>
<dbReference type="CDD" id="cd00862">
    <property type="entry name" value="ProRS_anticodon_zinc"/>
    <property type="match status" value="1"/>
</dbReference>
<dbReference type="InterPro" id="IPR004154">
    <property type="entry name" value="Anticodon-bd"/>
</dbReference>
<protein>
    <recommendedName>
        <fullName evidence="9">Proline--tRNA ligase</fullName>
        <ecNumber evidence="9">6.1.1.15</ecNumber>
    </recommendedName>
    <alternativeName>
        <fullName evidence="9">Prolyl-tRNA synthetase</fullName>
        <shortName evidence="9">ProRS</shortName>
    </alternativeName>
</protein>
<evidence type="ECO:0000256" key="9">
    <source>
        <dbReference type="HAMAP-Rule" id="MF_01571"/>
    </source>
</evidence>
<dbReference type="GO" id="GO:0005737">
    <property type="term" value="C:cytoplasm"/>
    <property type="evidence" value="ECO:0007669"/>
    <property type="project" value="UniProtKB-SubCell"/>
</dbReference>
<keyword evidence="1 9" id="KW-0963">Cytoplasm</keyword>
<evidence type="ECO:0000256" key="8">
    <source>
        <dbReference type="ARBA" id="ARBA00060806"/>
    </source>
</evidence>
<keyword evidence="4 9" id="KW-0067">ATP-binding</keyword>
<keyword evidence="5 9" id="KW-0648">Protein biosynthesis</keyword>
<dbReference type="PROSITE" id="PS50862">
    <property type="entry name" value="AA_TRNA_LIGASE_II"/>
    <property type="match status" value="1"/>
</dbReference>
<proteinExistence type="inferred from homology"/>
<dbReference type="PANTHER" id="PTHR43382:SF2">
    <property type="entry name" value="BIFUNCTIONAL GLUTAMATE_PROLINE--TRNA LIGASE"/>
    <property type="match status" value="1"/>
</dbReference>
<comment type="domain">
    <text evidence="9">Consists of three domains: the N-terminal catalytic domain, the anticodon-binding domain and the C-terminal extension.</text>
</comment>
<dbReference type="SMART" id="SM00946">
    <property type="entry name" value="ProRS-C_1"/>
    <property type="match status" value="1"/>
</dbReference>
<feature type="domain" description="Aminoacyl-transfer RNA synthetases class-II family profile" evidence="10">
    <location>
        <begin position="34"/>
        <end position="298"/>
    </location>
</feature>
<dbReference type="NCBIfam" id="TIGR00408">
    <property type="entry name" value="proS_fam_I"/>
    <property type="match status" value="1"/>
</dbReference>
<comment type="subunit">
    <text evidence="9">Homodimer.</text>
</comment>
<dbReference type="InterPro" id="IPR017449">
    <property type="entry name" value="Pro-tRNA_synth_II"/>
</dbReference>
<dbReference type="SUPFAM" id="SSF55681">
    <property type="entry name" value="Class II aaRS and biotin synthetases"/>
    <property type="match status" value="1"/>
</dbReference>
<dbReference type="GO" id="GO:0005524">
    <property type="term" value="F:ATP binding"/>
    <property type="evidence" value="ECO:0007669"/>
    <property type="project" value="UniProtKB-UniRule"/>
</dbReference>
<dbReference type="InterPro" id="IPR036621">
    <property type="entry name" value="Anticodon-bd_dom_sf"/>
</dbReference>
<dbReference type="SUPFAM" id="SSF52954">
    <property type="entry name" value="Class II aaRS ABD-related"/>
    <property type="match status" value="1"/>
</dbReference>
<dbReference type="GO" id="GO:0017101">
    <property type="term" value="C:aminoacyl-tRNA synthetase multienzyme complex"/>
    <property type="evidence" value="ECO:0007669"/>
    <property type="project" value="TreeGrafter"/>
</dbReference>
<comment type="similarity">
    <text evidence="8 9">Belongs to the class-II aminoacyl-tRNA synthetase family. ProS type 3 subfamily.</text>
</comment>
<evidence type="ECO:0000313" key="11">
    <source>
        <dbReference type="EMBL" id="CAA9335337.1"/>
    </source>
</evidence>
<gene>
    <name evidence="9" type="primary">proS</name>
    <name evidence="11" type="ORF">AVDCRST_MAG40-2136</name>
</gene>
<dbReference type="SUPFAM" id="SSF64586">
    <property type="entry name" value="C-terminal domain of ProRS"/>
    <property type="match status" value="1"/>
</dbReference>
<evidence type="ECO:0000259" key="10">
    <source>
        <dbReference type="PROSITE" id="PS50862"/>
    </source>
</evidence>